<sequence length="428" mass="48301">MLNATTNFDALLQNDTENLQSKYKTLVALYARFAPSILIVDRSITPFWYFLGLFGNLLSAYVWMHPRVRRKNSSAVYLAALSVWDLIFLALHPFQEVREAWMGISENSLLDCGLLHIPLLTAQYMSPVLVLCFTVERWIAIWFPFKRDSLCTPKRACIVTVAMICIVFFYNLIQLKFRRYDYELSVCIVNTQAVEWTVYTSISEIIFSGFVPISALVFNLLVAIELYRITVGNKHMMPNGDGGDASAERKFRSTTLMLLCVSFFVIVTSLPAGLLYALQNQNYGNVTLTDSEVEQDSTWQSYFSATLTKKIVDELSISHYSLNFVIYLLTGPQYRMYAHQLLSSIFGGCCRLIRGRVGQPKEQLKQREDYYFNNSRTNRAKRLSERNSTMSGTNATAVGRGSAELDGATTGTGGDTNALSPLIVKSTV</sequence>
<feature type="transmembrane region" description="Helical" evidence="6">
    <location>
        <begin position="205"/>
        <end position="227"/>
    </location>
</feature>
<feature type="transmembrane region" description="Helical" evidence="6">
    <location>
        <begin position="47"/>
        <end position="64"/>
    </location>
</feature>
<organism evidence="8 9">
    <name type="scientific">Macrostomum lignano</name>
    <dbReference type="NCBI Taxonomy" id="282301"/>
    <lineage>
        <taxon>Eukaryota</taxon>
        <taxon>Metazoa</taxon>
        <taxon>Spiralia</taxon>
        <taxon>Lophotrochozoa</taxon>
        <taxon>Platyhelminthes</taxon>
        <taxon>Rhabditophora</taxon>
        <taxon>Macrostomorpha</taxon>
        <taxon>Macrostomida</taxon>
        <taxon>Macrostomidae</taxon>
        <taxon>Macrostomum</taxon>
    </lineage>
</organism>
<keyword evidence="3 6" id="KW-1133">Transmembrane helix</keyword>
<feature type="transmembrane region" description="Helical" evidence="6">
    <location>
        <begin position="156"/>
        <end position="173"/>
    </location>
</feature>
<evidence type="ECO:0000256" key="4">
    <source>
        <dbReference type="ARBA" id="ARBA00023136"/>
    </source>
</evidence>
<dbReference type="CDD" id="cd14978">
    <property type="entry name" value="7tmA_FMRFamide_R-like"/>
    <property type="match status" value="1"/>
</dbReference>
<evidence type="ECO:0000313" key="8">
    <source>
        <dbReference type="EMBL" id="PAA67725.1"/>
    </source>
</evidence>
<feature type="compositionally biased region" description="Polar residues" evidence="5">
    <location>
        <begin position="386"/>
        <end position="396"/>
    </location>
</feature>
<evidence type="ECO:0000256" key="6">
    <source>
        <dbReference type="SAM" id="Phobius"/>
    </source>
</evidence>
<evidence type="ECO:0000256" key="1">
    <source>
        <dbReference type="ARBA" id="ARBA00004370"/>
    </source>
</evidence>
<name>A0A267F1S3_9PLAT</name>
<keyword evidence="9" id="KW-1185">Reference proteome</keyword>
<dbReference type="EMBL" id="NIVC01001459">
    <property type="protein sequence ID" value="PAA67725.1"/>
    <property type="molecule type" value="Genomic_DNA"/>
</dbReference>
<dbReference type="SUPFAM" id="SSF81321">
    <property type="entry name" value="Family A G protein-coupled receptor-like"/>
    <property type="match status" value="1"/>
</dbReference>
<feature type="region of interest" description="Disordered" evidence="5">
    <location>
        <begin position="381"/>
        <end position="413"/>
    </location>
</feature>
<evidence type="ECO:0000313" key="9">
    <source>
        <dbReference type="Proteomes" id="UP000215902"/>
    </source>
</evidence>
<dbReference type="OrthoDB" id="9990906at2759"/>
<evidence type="ECO:0000259" key="7">
    <source>
        <dbReference type="PROSITE" id="PS50262"/>
    </source>
</evidence>
<protein>
    <recommendedName>
        <fullName evidence="7">G-protein coupled receptors family 1 profile domain-containing protein</fullName>
    </recommendedName>
</protein>
<dbReference type="Pfam" id="PF00001">
    <property type="entry name" value="7tm_1"/>
    <property type="match status" value="1"/>
</dbReference>
<keyword evidence="4 6" id="KW-0472">Membrane</keyword>
<feature type="transmembrane region" description="Helical" evidence="6">
    <location>
        <begin position="76"/>
        <end position="94"/>
    </location>
</feature>
<evidence type="ECO:0000256" key="5">
    <source>
        <dbReference type="SAM" id="MobiDB-lite"/>
    </source>
</evidence>
<dbReference type="Proteomes" id="UP000215902">
    <property type="component" value="Unassembled WGS sequence"/>
</dbReference>
<comment type="subcellular location">
    <subcellularLocation>
        <location evidence="1">Membrane</location>
    </subcellularLocation>
</comment>
<feature type="transmembrane region" description="Helical" evidence="6">
    <location>
        <begin position="256"/>
        <end position="278"/>
    </location>
</feature>
<dbReference type="InterPro" id="IPR052954">
    <property type="entry name" value="GPCR-Ligand_Int"/>
</dbReference>
<dbReference type="AlphaFoldDB" id="A0A267F1S3"/>
<proteinExistence type="predicted"/>
<dbReference type="PANTHER" id="PTHR46641">
    <property type="entry name" value="FMRFAMIDE RECEPTOR-RELATED"/>
    <property type="match status" value="1"/>
</dbReference>
<dbReference type="STRING" id="282301.A0A267F1S3"/>
<feature type="transmembrane region" description="Helical" evidence="6">
    <location>
        <begin position="114"/>
        <end position="135"/>
    </location>
</feature>
<dbReference type="Gene3D" id="1.20.1070.10">
    <property type="entry name" value="Rhodopsin 7-helix transmembrane proteins"/>
    <property type="match status" value="1"/>
</dbReference>
<dbReference type="InterPro" id="IPR000276">
    <property type="entry name" value="GPCR_Rhodpsn"/>
</dbReference>
<comment type="caution">
    <text evidence="8">The sequence shown here is derived from an EMBL/GenBank/DDBJ whole genome shotgun (WGS) entry which is preliminary data.</text>
</comment>
<gene>
    <name evidence="8" type="ORF">BOX15_Mlig007315g2</name>
</gene>
<evidence type="ECO:0000256" key="2">
    <source>
        <dbReference type="ARBA" id="ARBA00022692"/>
    </source>
</evidence>
<evidence type="ECO:0000256" key="3">
    <source>
        <dbReference type="ARBA" id="ARBA00022989"/>
    </source>
</evidence>
<dbReference type="GO" id="GO:0016020">
    <property type="term" value="C:membrane"/>
    <property type="evidence" value="ECO:0007669"/>
    <property type="project" value="UniProtKB-SubCell"/>
</dbReference>
<reference evidence="8 9" key="1">
    <citation type="submission" date="2017-06" db="EMBL/GenBank/DDBJ databases">
        <title>A platform for efficient transgenesis in Macrostomum lignano, a flatworm model organism for stem cell research.</title>
        <authorList>
            <person name="Berezikov E."/>
        </authorList>
    </citation>
    <scope>NUCLEOTIDE SEQUENCE [LARGE SCALE GENOMIC DNA]</scope>
    <source>
        <strain evidence="8">DV1</strain>
        <tissue evidence="8">Whole organism</tissue>
    </source>
</reference>
<accession>A0A267F1S3</accession>
<dbReference type="GO" id="GO:0004930">
    <property type="term" value="F:G protein-coupled receptor activity"/>
    <property type="evidence" value="ECO:0007669"/>
    <property type="project" value="InterPro"/>
</dbReference>
<dbReference type="PROSITE" id="PS50262">
    <property type="entry name" value="G_PROTEIN_RECEP_F1_2"/>
    <property type="match status" value="1"/>
</dbReference>
<dbReference type="PANTHER" id="PTHR46641:SF25">
    <property type="entry name" value="CNMAMIDE RECEPTOR-RELATED"/>
    <property type="match status" value="1"/>
</dbReference>
<feature type="domain" description="G-protein coupled receptors family 1 profile" evidence="7">
    <location>
        <begin position="55"/>
        <end position="327"/>
    </location>
</feature>
<dbReference type="InterPro" id="IPR017452">
    <property type="entry name" value="GPCR_Rhodpsn_7TM"/>
</dbReference>
<keyword evidence="2 6" id="KW-0812">Transmembrane</keyword>